<evidence type="ECO:0000259" key="3">
    <source>
        <dbReference type="Pfam" id="PF07603"/>
    </source>
</evidence>
<keyword evidence="2" id="KW-0732">Signal</keyword>
<organism evidence="4 5">
    <name type="scientific">Thiocapsa imhoffii</name>
    <dbReference type="NCBI Taxonomy" id="382777"/>
    <lineage>
        <taxon>Bacteria</taxon>
        <taxon>Pseudomonadati</taxon>
        <taxon>Pseudomonadota</taxon>
        <taxon>Gammaproteobacteria</taxon>
        <taxon>Chromatiales</taxon>
        <taxon>Chromatiaceae</taxon>
        <taxon>Thiocapsa</taxon>
    </lineage>
</organism>
<dbReference type="EMBL" id="NRSD01000004">
    <property type="protein sequence ID" value="MBK1644076.1"/>
    <property type="molecule type" value="Genomic_DNA"/>
</dbReference>
<name>A0A9X1B8K9_9GAMM</name>
<keyword evidence="5" id="KW-1185">Reference proteome</keyword>
<dbReference type="Pfam" id="PF07603">
    <property type="entry name" value="Lcl_C"/>
    <property type="match status" value="1"/>
</dbReference>
<reference evidence="4 5" key="1">
    <citation type="journal article" date="2020" name="Microorganisms">
        <title>Osmotic Adaptation and Compatible Solute Biosynthesis of Phototrophic Bacteria as Revealed from Genome Analyses.</title>
        <authorList>
            <person name="Imhoff J.F."/>
            <person name="Rahn T."/>
            <person name="Kunzel S."/>
            <person name="Keller A."/>
            <person name="Neulinger S.C."/>
        </authorList>
    </citation>
    <scope>NUCLEOTIDE SEQUENCE [LARGE SCALE GENOMIC DNA]</scope>
    <source>
        <strain evidence="4 5">DSM 21303</strain>
    </source>
</reference>
<protein>
    <recommendedName>
        <fullName evidence="3">Lcl C-terminal domain-containing protein</fullName>
    </recommendedName>
</protein>
<comment type="caution">
    <text evidence="4">The sequence shown here is derived from an EMBL/GenBank/DDBJ whole genome shotgun (WGS) entry which is preliminary data.</text>
</comment>
<feature type="signal peptide" evidence="2">
    <location>
        <begin position="1"/>
        <end position="29"/>
    </location>
</feature>
<dbReference type="AlphaFoldDB" id="A0A9X1B8K9"/>
<evidence type="ECO:0000313" key="4">
    <source>
        <dbReference type="EMBL" id="MBK1644076.1"/>
    </source>
</evidence>
<evidence type="ECO:0000313" key="5">
    <source>
        <dbReference type="Proteomes" id="UP001138802"/>
    </source>
</evidence>
<gene>
    <name evidence="4" type="ORF">CKO25_05300</name>
</gene>
<dbReference type="RefSeq" id="WP_200386884.1">
    <property type="nucleotide sequence ID" value="NZ_NRSD01000004.1"/>
</dbReference>
<feature type="chain" id="PRO_5040896162" description="Lcl C-terminal domain-containing protein" evidence="2">
    <location>
        <begin position="30"/>
        <end position="293"/>
    </location>
</feature>
<evidence type="ECO:0000256" key="1">
    <source>
        <dbReference type="SAM" id="MobiDB-lite"/>
    </source>
</evidence>
<accession>A0A9X1B8K9</accession>
<feature type="domain" description="Lcl C-terminal" evidence="3">
    <location>
        <begin position="173"/>
        <end position="290"/>
    </location>
</feature>
<feature type="region of interest" description="Disordered" evidence="1">
    <location>
        <begin position="59"/>
        <end position="81"/>
    </location>
</feature>
<sequence length="293" mass="30109">MSQTPHTPLHRWLLLAAVGLVLGATGAQAGSLDAPAAPSSTGSALYTLDDLYQRLENGTAGAKRSGGFSEPASGPSAGTMHTLDDIMNKMPAVDAAGASAADVASGKTFWGLTETGWGPQTGTATSGAAPCNCNSGTIWNAANGGTRWCDNGNGTVTDLLGATVDGKTKGRCLVWLKDAGWGGQKPWRASSGNDDAHTRAGLLKSGEAGLSDGSVEGDWRLPTLSELRALTTNPEQILRGSPGPFSGVRSDRYWSSTSVAADPSLAWTVQTNIVVAMGKSFSGDYVWPVRGGQ</sequence>
<proteinExistence type="predicted"/>
<evidence type="ECO:0000256" key="2">
    <source>
        <dbReference type="SAM" id="SignalP"/>
    </source>
</evidence>
<dbReference type="Proteomes" id="UP001138802">
    <property type="component" value="Unassembled WGS sequence"/>
</dbReference>
<dbReference type="InterPro" id="IPR011460">
    <property type="entry name" value="Lcl_C"/>
</dbReference>